<dbReference type="InParanoid" id="A0A1B6P7D5"/>
<keyword evidence="3" id="KW-1185">Reference proteome</keyword>
<evidence type="ECO:0000313" key="3">
    <source>
        <dbReference type="Proteomes" id="UP000000768"/>
    </source>
</evidence>
<feature type="region of interest" description="Disordered" evidence="1">
    <location>
        <begin position="1"/>
        <end position="20"/>
    </location>
</feature>
<name>A0A1B6P7D5_SORBI</name>
<dbReference type="AlphaFoldDB" id="A0A1B6P7D5"/>
<reference evidence="3" key="2">
    <citation type="journal article" date="2018" name="Plant J.">
        <title>The Sorghum bicolor reference genome: improved assembly, gene annotations, a transcriptome atlas, and signatures of genome organization.</title>
        <authorList>
            <person name="McCormick R.F."/>
            <person name="Truong S.K."/>
            <person name="Sreedasyam A."/>
            <person name="Jenkins J."/>
            <person name="Shu S."/>
            <person name="Sims D."/>
            <person name="Kennedy M."/>
            <person name="Amirebrahimi M."/>
            <person name="Weers B.D."/>
            <person name="McKinley B."/>
            <person name="Mattison A."/>
            <person name="Morishige D.T."/>
            <person name="Grimwood J."/>
            <person name="Schmutz J."/>
            <person name="Mullet J.E."/>
        </authorList>
    </citation>
    <scope>NUCLEOTIDE SEQUENCE [LARGE SCALE GENOMIC DNA]</scope>
    <source>
        <strain evidence="3">cv. BTx623</strain>
    </source>
</reference>
<organism evidence="2 3">
    <name type="scientific">Sorghum bicolor</name>
    <name type="common">Sorghum</name>
    <name type="synonym">Sorghum vulgare</name>
    <dbReference type="NCBI Taxonomy" id="4558"/>
    <lineage>
        <taxon>Eukaryota</taxon>
        <taxon>Viridiplantae</taxon>
        <taxon>Streptophyta</taxon>
        <taxon>Embryophyta</taxon>
        <taxon>Tracheophyta</taxon>
        <taxon>Spermatophyta</taxon>
        <taxon>Magnoliopsida</taxon>
        <taxon>Liliopsida</taxon>
        <taxon>Poales</taxon>
        <taxon>Poaceae</taxon>
        <taxon>PACMAD clade</taxon>
        <taxon>Panicoideae</taxon>
        <taxon>Andropogonodae</taxon>
        <taxon>Andropogoneae</taxon>
        <taxon>Sorghinae</taxon>
        <taxon>Sorghum</taxon>
    </lineage>
</organism>
<sequence length="76" mass="8354">MTFTRAASTPPPRRRLPARLQTCCRHRPLASNASCRHPRSAGREFPLSTSRSVGGPPMTNSRPGSAKSDMRLRPDP</sequence>
<dbReference type="EMBL" id="CM000768">
    <property type="protein sequence ID" value="KXG21578.1"/>
    <property type="molecule type" value="Genomic_DNA"/>
</dbReference>
<accession>A0A1B6P7D5</accession>
<reference evidence="2 3" key="1">
    <citation type="journal article" date="2009" name="Nature">
        <title>The Sorghum bicolor genome and the diversification of grasses.</title>
        <authorList>
            <person name="Paterson A.H."/>
            <person name="Bowers J.E."/>
            <person name="Bruggmann R."/>
            <person name="Dubchak I."/>
            <person name="Grimwood J."/>
            <person name="Gundlach H."/>
            <person name="Haberer G."/>
            <person name="Hellsten U."/>
            <person name="Mitros T."/>
            <person name="Poliakov A."/>
            <person name="Schmutz J."/>
            <person name="Spannagl M."/>
            <person name="Tang H."/>
            <person name="Wang X."/>
            <person name="Wicker T."/>
            <person name="Bharti A.K."/>
            <person name="Chapman J."/>
            <person name="Feltus F.A."/>
            <person name="Gowik U."/>
            <person name="Grigoriev I.V."/>
            <person name="Lyons E."/>
            <person name="Maher C.A."/>
            <person name="Martis M."/>
            <person name="Narechania A."/>
            <person name="Otillar R.P."/>
            <person name="Penning B.W."/>
            <person name="Salamov A.A."/>
            <person name="Wang Y."/>
            <person name="Zhang L."/>
            <person name="Carpita N.C."/>
            <person name="Freeling M."/>
            <person name="Gingle A.R."/>
            <person name="Hash C.T."/>
            <person name="Keller B."/>
            <person name="Klein P."/>
            <person name="Kresovich S."/>
            <person name="McCann M.C."/>
            <person name="Ming R."/>
            <person name="Peterson D.G."/>
            <person name="Mehboob-ur-Rahman"/>
            <person name="Ware D."/>
            <person name="Westhoff P."/>
            <person name="Mayer K.F."/>
            <person name="Messing J."/>
            <person name="Rokhsar D.S."/>
        </authorList>
    </citation>
    <scope>NUCLEOTIDE SEQUENCE [LARGE SCALE GENOMIC DNA]</scope>
    <source>
        <strain evidence="3">cv. BTx623</strain>
    </source>
</reference>
<feature type="region of interest" description="Disordered" evidence="1">
    <location>
        <begin position="28"/>
        <end position="76"/>
    </location>
</feature>
<proteinExistence type="predicted"/>
<evidence type="ECO:0000256" key="1">
    <source>
        <dbReference type="SAM" id="MobiDB-lite"/>
    </source>
</evidence>
<dbReference type="Gramene" id="KXG21578">
    <property type="protein sequence ID" value="KXG21578"/>
    <property type="gene ID" value="SORBI_3009G082100"/>
</dbReference>
<dbReference type="Proteomes" id="UP000000768">
    <property type="component" value="Chromosome 9"/>
</dbReference>
<evidence type="ECO:0000313" key="2">
    <source>
        <dbReference type="EMBL" id="KXG21578.1"/>
    </source>
</evidence>
<feature type="compositionally biased region" description="Polar residues" evidence="1">
    <location>
        <begin position="47"/>
        <end position="63"/>
    </location>
</feature>
<protein>
    <submittedName>
        <fullName evidence="2">Uncharacterized protein</fullName>
    </submittedName>
</protein>
<gene>
    <name evidence="2" type="ORF">SORBI_3009G082100</name>
</gene>